<feature type="region of interest" description="Disordered" evidence="1">
    <location>
        <begin position="1"/>
        <end position="70"/>
    </location>
</feature>
<keyword evidence="4" id="KW-1185">Reference proteome</keyword>
<evidence type="ECO:0000313" key="4">
    <source>
        <dbReference type="Proteomes" id="UP001642502"/>
    </source>
</evidence>
<dbReference type="EMBL" id="CAWUON010000076">
    <property type="protein sequence ID" value="CAK7271663.1"/>
    <property type="molecule type" value="Genomic_DNA"/>
</dbReference>
<evidence type="ECO:0000256" key="1">
    <source>
        <dbReference type="SAM" id="MobiDB-lite"/>
    </source>
</evidence>
<dbReference type="SMART" id="SM00256">
    <property type="entry name" value="FBOX"/>
    <property type="match status" value="1"/>
</dbReference>
<dbReference type="Gene3D" id="1.20.1280.50">
    <property type="match status" value="1"/>
</dbReference>
<dbReference type="Proteomes" id="UP001642502">
    <property type="component" value="Unassembled WGS sequence"/>
</dbReference>
<gene>
    <name evidence="3" type="ORF">SEPCBS119000_004721</name>
</gene>
<accession>A0ABP0DVL7</accession>
<name>A0ABP0DVL7_9PEZI</name>
<reference evidence="3 4" key="1">
    <citation type="submission" date="2024-01" db="EMBL/GenBank/DDBJ databases">
        <authorList>
            <person name="Allen C."/>
            <person name="Tagirdzhanova G."/>
        </authorList>
    </citation>
    <scope>NUCLEOTIDE SEQUENCE [LARGE SCALE GENOMIC DNA]</scope>
    <source>
        <strain evidence="3 4">CBS 119000</strain>
    </source>
</reference>
<feature type="compositionally biased region" description="Basic and acidic residues" evidence="1">
    <location>
        <begin position="28"/>
        <end position="48"/>
    </location>
</feature>
<dbReference type="InterPro" id="IPR001810">
    <property type="entry name" value="F-box_dom"/>
</dbReference>
<comment type="caution">
    <text evidence="3">The sequence shown here is derived from an EMBL/GenBank/DDBJ whole genome shotgun (WGS) entry which is preliminary data.</text>
</comment>
<organism evidence="3 4">
    <name type="scientific">Sporothrix epigloea</name>
    <dbReference type="NCBI Taxonomy" id="1892477"/>
    <lineage>
        <taxon>Eukaryota</taxon>
        <taxon>Fungi</taxon>
        <taxon>Dikarya</taxon>
        <taxon>Ascomycota</taxon>
        <taxon>Pezizomycotina</taxon>
        <taxon>Sordariomycetes</taxon>
        <taxon>Sordariomycetidae</taxon>
        <taxon>Ophiostomatales</taxon>
        <taxon>Ophiostomataceae</taxon>
        <taxon>Sporothrix</taxon>
    </lineage>
</organism>
<dbReference type="PROSITE" id="PS50181">
    <property type="entry name" value="FBOX"/>
    <property type="match status" value="1"/>
</dbReference>
<protein>
    <recommendedName>
        <fullName evidence="2">F-box domain-containing protein</fullName>
    </recommendedName>
</protein>
<dbReference type="InterPro" id="IPR036047">
    <property type="entry name" value="F-box-like_dom_sf"/>
</dbReference>
<evidence type="ECO:0000259" key="2">
    <source>
        <dbReference type="PROSITE" id="PS50181"/>
    </source>
</evidence>
<proteinExistence type="predicted"/>
<feature type="domain" description="F-box" evidence="2">
    <location>
        <begin position="333"/>
        <end position="372"/>
    </location>
</feature>
<dbReference type="SUPFAM" id="SSF81383">
    <property type="entry name" value="F-box domain"/>
    <property type="match status" value="1"/>
</dbReference>
<evidence type="ECO:0000313" key="3">
    <source>
        <dbReference type="EMBL" id="CAK7271663.1"/>
    </source>
</evidence>
<dbReference type="Pfam" id="PF00646">
    <property type="entry name" value="F-box"/>
    <property type="match status" value="1"/>
</dbReference>
<sequence length="868" mass="98031">MDDYLEAALRPKPRLKRNAAATVGRTSGSHDSEAKRPRKRDERSEESTRTVPSRTEPEMSAGEASSAPISRAVAPQVESLPSFLETVAGQGSLNKPSHTRVLLDAAKQKTTENLLHDAHRLLMRALVMCACHAEVRKHTKDVGASLSTIDPIGRCSCRDFVAVAQTRRPQTKASIGINVSILGVQGNNASFPISELDLEAVYSLATDGRMCTCGSGRIRCSNPDHLAALGQLISVTSKLGRIDEAIVLGQWYVDLAPHHAQGYLHLAKAILARAVPKSKGKSQSESAKEACAAARFQARCIYRHGLHNATKHGNASYELVQILKRCCQEYSRDDHLPNLPLETVELIFKDLPFHDLLVCRSVSKRWQLVLQRARLCPPGILFSGPKPSLKKTKDFLQKMPGLQTKYLLVNYRGYLDAALTAQFITYLLRHFDSAETVELDMWEDSWYQQHQWRSPDNTDKAVKRFSLGPSPCLQLPAKTKCRRLILHNIRNFRDTPAQCLMAWASQSLETIELEGKFYSEPFDFQMPRLRHAKLSYMDWDSSDSCWPFMMQTFEAAGRLEQLYLDWMSFETRQDFDEALISQLERLFQNLHTLVIGEFCIFGPAARKQAGRNVRYAMFPRLPSSMRCIDIMTEDDYLTNNILFGHHYDARQAVLPNGNIQPLANLELFRCLCPVRFPQHLFQLIDPSLNGAEGRLAHLELSARFIPLGFTQNQEPTMHIAHPERLRTVGLYDFDWSSSGSANEAILLRGREFLDWVSQFRNAETICMYAAWRLGPFSDSETSARLLVALVEQLLRQAEADAKTDSSGDSQLGGGSISKHLKVRKIYQYCLEGTLKDHALKLVGDYPVEIPLDYFHRRPRIFPWPDCEG</sequence>